<feature type="signal peptide" evidence="1">
    <location>
        <begin position="1"/>
        <end position="20"/>
    </location>
</feature>
<dbReference type="Proteomes" id="UP000295293">
    <property type="component" value="Unassembled WGS sequence"/>
</dbReference>
<proteinExistence type="predicted"/>
<keyword evidence="3" id="KW-1185">Reference proteome</keyword>
<dbReference type="AlphaFoldDB" id="A0A4R6YHD2"/>
<evidence type="ECO:0000313" key="2">
    <source>
        <dbReference type="EMBL" id="TDR36065.1"/>
    </source>
</evidence>
<accession>A0A4R6YHD2</accession>
<name>A0A4R6YHD2_9GAMM</name>
<organism evidence="2 3">
    <name type="scientific">Tahibacter aquaticus</name>
    <dbReference type="NCBI Taxonomy" id="520092"/>
    <lineage>
        <taxon>Bacteria</taxon>
        <taxon>Pseudomonadati</taxon>
        <taxon>Pseudomonadota</taxon>
        <taxon>Gammaproteobacteria</taxon>
        <taxon>Lysobacterales</taxon>
        <taxon>Rhodanobacteraceae</taxon>
        <taxon>Tahibacter</taxon>
    </lineage>
</organism>
<sequence length="196" mass="22343">MHMRTLCSALLVLVWLEASAASTETCTAELKGEIRFELVHEKVGERYSRVSEMRMTFLSSVPRTLRHSIDGTKTNWYVRALDPGDEPVTDDNREVPQLSITRFNPKQKPPHIEPAMPAKHGRVVRKGEILTETLRWDDFLIRTPDGKVWNGWKADTRYLVAFRPTFGLDELQGSHSLISDLVRKNCLLGNVLVTTD</sequence>
<comment type="caution">
    <text evidence="2">The sequence shown here is derived from an EMBL/GenBank/DDBJ whole genome shotgun (WGS) entry which is preliminary data.</text>
</comment>
<keyword evidence="1" id="KW-0732">Signal</keyword>
<gene>
    <name evidence="2" type="ORF">DFR29_13220</name>
</gene>
<protein>
    <submittedName>
        <fullName evidence="2">Uncharacterized protein</fullName>
    </submittedName>
</protein>
<evidence type="ECO:0000256" key="1">
    <source>
        <dbReference type="SAM" id="SignalP"/>
    </source>
</evidence>
<reference evidence="2 3" key="1">
    <citation type="submission" date="2019-03" db="EMBL/GenBank/DDBJ databases">
        <title>Genomic Encyclopedia of Type Strains, Phase IV (KMG-IV): sequencing the most valuable type-strain genomes for metagenomic binning, comparative biology and taxonomic classification.</title>
        <authorList>
            <person name="Goeker M."/>
        </authorList>
    </citation>
    <scope>NUCLEOTIDE SEQUENCE [LARGE SCALE GENOMIC DNA]</scope>
    <source>
        <strain evidence="2 3">DSM 21667</strain>
    </source>
</reference>
<evidence type="ECO:0000313" key="3">
    <source>
        <dbReference type="Proteomes" id="UP000295293"/>
    </source>
</evidence>
<dbReference type="EMBL" id="SNZH01000032">
    <property type="protein sequence ID" value="TDR36065.1"/>
    <property type="molecule type" value="Genomic_DNA"/>
</dbReference>
<feature type="chain" id="PRO_5021020846" evidence="1">
    <location>
        <begin position="21"/>
        <end position="196"/>
    </location>
</feature>